<evidence type="ECO:0000256" key="1">
    <source>
        <dbReference type="ARBA" id="ARBA00022679"/>
    </source>
</evidence>
<dbReference type="GO" id="GO:0016301">
    <property type="term" value="F:kinase activity"/>
    <property type="evidence" value="ECO:0007669"/>
    <property type="project" value="UniProtKB-KW"/>
</dbReference>
<dbReference type="InterPro" id="IPR050482">
    <property type="entry name" value="Sensor_HK_TwoCompSys"/>
</dbReference>
<evidence type="ECO:0000256" key="3">
    <source>
        <dbReference type="ARBA" id="ARBA00023012"/>
    </source>
</evidence>
<dbReference type="InterPro" id="IPR036890">
    <property type="entry name" value="HATPase_C_sf"/>
</dbReference>
<feature type="transmembrane region" description="Helical" evidence="4">
    <location>
        <begin position="93"/>
        <end position="111"/>
    </location>
</feature>
<organism evidence="7 8">
    <name type="scientific">Sinorhizobium numidicum</name>
    <dbReference type="NCBI Taxonomy" id="680248"/>
    <lineage>
        <taxon>Bacteria</taxon>
        <taxon>Pseudomonadati</taxon>
        <taxon>Pseudomonadota</taxon>
        <taxon>Alphaproteobacteria</taxon>
        <taxon>Hyphomicrobiales</taxon>
        <taxon>Rhizobiaceae</taxon>
        <taxon>Sinorhizobium/Ensifer group</taxon>
        <taxon>Sinorhizobium</taxon>
    </lineage>
</organism>
<feature type="transmembrane region" description="Helical" evidence="4">
    <location>
        <begin position="202"/>
        <end position="219"/>
    </location>
</feature>
<dbReference type="PANTHER" id="PTHR24421">
    <property type="entry name" value="NITRATE/NITRITE SENSOR PROTEIN NARX-RELATED"/>
    <property type="match status" value="1"/>
</dbReference>
<evidence type="ECO:0000256" key="2">
    <source>
        <dbReference type="ARBA" id="ARBA00022777"/>
    </source>
</evidence>
<feature type="transmembrane region" description="Helical" evidence="4">
    <location>
        <begin position="63"/>
        <end position="81"/>
    </location>
</feature>
<gene>
    <name evidence="7" type="ORF">PYH38_001029</name>
</gene>
<protein>
    <submittedName>
        <fullName evidence="7">Sensor histidine kinase</fullName>
    </submittedName>
</protein>
<name>A0ABY8CTW4_9HYPH</name>
<evidence type="ECO:0000259" key="5">
    <source>
        <dbReference type="Pfam" id="PF02518"/>
    </source>
</evidence>
<dbReference type="Pfam" id="PF02518">
    <property type="entry name" value="HATPase_c"/>
    <property type="match status" value="1"/>
</dbReference>
<dbReference type="Pfam" id="PF07730">
    <property type="entry name" value="HisKA_3"/>
    <property type="match status" value="1"/>
</dbReference>
<dbReference type="Proteomes" id="UP001235547">
    <property type="component" value="Chromosome 2"/>
</dbReference>
<evidence type="ECO:0000313" key="8">
    <source>
        <dbReference type="Proteomes" id="UP001235547"/>
    </source>
</evidence>
<evidence type="ECO:0000256" key="4">
    <source>
        <dbReference type="SAM" id="Phobius"/>
    </source>
</evidence>
<dbReference type="InterPro" id="IPR003594">
    <property type="entry name" value="HATPase_dom"/>
</dbReference>
<dbReference type="Gene3D" id="3.30.565.10">
    <property type="entry name" value="Histidine kinase-like ATPase, C-terminal domain"/>
    <property type="match status" value="1"/>
</dbReference>
<feature type="transmembrane region" description="Helical" evidence="4">
    <location>
        <begin position="169"/>
        <end position="190"/>
    </location>
</feature>
<keyword evidence="4" id="KW-0472">Membrane</keyword>
<dbReference type="EMBL" id="CP120370">
    <property type="protein sequence ID" value="WEX81592.1"/>
    <property type="molecule type" value="Genomic_DNA"/>
</dbReference>
<keyword evidence="1" id="KW-0808">Transferase</keyword>
<keyword evidence="4" id="KW-1133">Transmembrane helix</keyword>
<reference evidence="7 8" key="1">
    <citation type="submission" date="2023-03" db="EMBL/GenBank/DDBJ databases">
        <authorList>
            <person name="Kaur S."/>
            <person name="Espinosa-Saiz D."/>
            <person name="Velazquez E."/>
            <person name="Menendez E."/>
            <person name="diCenzo G.C."/>
        </authorList>
    </citation>
    <scope>NUCLEOTIDE SEQUENCE [LARGE SCALE GENOMIC DNA]</scope>
    <source>
        <strain evidence="7 8">LMG 27395</strain>
    </source>
</reference>
<keyword evidence="3" id="KW-0902">Two-component regulatory system</keyword>
<dbReference type="CDD" id="cd16917">
    <property type="entry name" value="HATPase_UhpB-NarQ-NarX-like"/>
    <property type="match status" value="1"/>
</dbReference>
<accession>A0ABY8CTW4</accession>
<keyword evidence="2 7" id="KW-0418">Kinase</keyword>
<feature type="domain" description="Signal transduction histidine kinase subgroup 3 dimerisation and phosphoacceptor" evidence="6">
    <location>
        <begin position="406"/>
        <end position="471"/>
    </location>
</feature>
<dbReference type="InterPro" id="IPR011712">
    <property type="entry name" value="Sig_transdc_His_kin_sub3_dim/P"/>
</dbReference>
<evidence type="ECO:0000313" key="7">
    <source>
        <dbReference type="EMBL" id="WEX81592.1"/>
    </source>
</evidence>
<dbReference type="RefSeq" id="WP_280732347.1">
    <property type="nucleotide sequence ID" value="NZ_CP120367.1"/>
</dbReference>
<feature type="domain" description="Histidine kinase/HSP90-like ATPase" evidence="5">
    <location>
        <begin position="519"/>
        <end position="611"/>
    </location>
</feature>
<dbReference type="SUPFAM" id="SSF55874">
    <property type="entry name" value="ATPase domain of HSP90 chaperone/DNA topoisomerase II/histidine kinase"/>
    <property type="match status" value="1"/>
</dbReference>
<dbReference type="Gene3D" id="1.20.5.1930">
    <property type="match status" value="1"/>
</dbReference>
<keyword evidence="4" id="KW-0812">Transmembrane</keyword>
<proteinExistence type="predicted"/>
<sequence length="613" mass="68108">MWDDWIKKSAVLQPIQGSFRHYGWAYTKLPLNRLMAKRTGQELDLAAGRKVWMNTFRARADKVIAAGRILLAIGSLCIAWLDSTHRPTPPETIYFLLIAYFAYALMAAIFVWQTEISRVRGTLIRHVVDVIVFTVLMFMTQGTSSPFFMLMPFTLLSATLHWRWRGAFWTSLICVAVLLYLGAFDTTALLDPDDGTTANVSRVLFICVAAILLIWLGVHQEAVRAEMLRLVQRTPALPEGRDWPAGVALDYAVHVMGARRAILVWSDADEPWTYLATWENGVCDVAHMAPDLYSPPVAEGLLSKSLLISDAQRARLLVHKGEGRFEQWRGEEAPLCEALVTEFAVTSAVSVPFRVGDLEARLFLLEPPTLALEDVAIAEIIADRIKVLFEQAVLVRKLSDAAAGEERVKIGRDLHDGVLQSLAGTALQLQTLRSLGVDGDEALGRRLTAIQNMLTDEQRELRAFIRALEPGHKHGGVRVPELAGQFEALAARLQQQWAVDICFTVGPADLRLPATMAYQLSRMTSEATANAVRHGAATKLDIDLRLSAGRLLLTVADNGIGFGFERRVEHEELQRNALGPRSLQQRAMACGGKLSIERVAEWTRIVVMLPMHP</sequence>
<evidence type="ECO:0000259" key="6">
    <source>
        <dbReference type="Pfam" id="PF07730"/>
    </source>
</evidence>
<keyword evidence="8" id="KW-1185">Reference proteome</keyword>